<dbReference type="Proteomes" id="UP000053766">
    <property type="component" value="Unassembled WGS sequence"/>
</dbReference>
<dbReference type="InterPro" id="IPR003595">
    <property type="entry name" value="Tyr_Pase_cat"/>
</dbReference>
<dbReference type="AlphaFoldDB" id="A0A0D8Y1E2"/>
<dbReference type="InterPro" id="IPR052782">
    <property type="entry name" value="Oocyte-zygote_transition_reg"/>
</dbReference>
<dbReference type="SMART" id="SM00404">
    <property type="entry name" value="PTPc_motif"/>
    <property type="match status" value="1"/>
</dbReference>
<dbReference type="Pfam" id="PF00102">
    <property type="entry name" value="Y_phosphatase"/>
    <property type="match status" value="1"/>
</dbReference>
<dbReference type="SMART" id="SM00194">
    <property type="entry name" value="PTPc"/>
    <property type="match status" value="1"/>
</dbReference>
<dbReference type="PANTHER" id="PTHR46163:SF5">
    <property type="entry name" value="TYROSINE-PROTEIN PHOSPHATASE"/>
    <property type="match status" value="1"/>
</dbReference>
<dbReference type="SUPFAM" id="SSF52799">
    <property type="entry name" value="(Phosphotyrosine protein) phosphatases II"/>
    <property type="match status" value="1"/>
</dbReference>
<evidence type="ECO:0000259" key="2">
    <source>
        <dbReference type="PROSITE" id="PS50056"/>
    </source>
</evidence>
<dbReference type="EMBL" id="KN716221">
    <property type="protein sequence ID" value="KJH49859.1"/>
    <property type="molecule type" value="Genomic_DNA"/>
</dbReference>
<keyword evidence="4" id="KW-1185">Reference proteome</keyword>
<evidence type="ECO:0000259" key="1">
    <source>
        <dbReference type="PROSITE" id="PS50055"/>
    </source>
</evidence>
<reference evidence="3 4" key="1">
    <citation type="submission" date="2013-11" db="EMBL/GenBank/DDBJ databases">
        <title>Draft genome of the bovine lungworm Dictyocaulus viviparus.</title>
        <authorList>
            <person name="Mitreva M."/>
        </authorList>
    </citation>
    <scope>NUCLEOTIDE SEQUENCE [LARGE SCALE GENOMIC DNA]</scope>
    <source>
        <strain evidence="3 4">HannoverDv2000</strain>
    </source>
</reference>
<dbReference type="STRING" id="29172.A0A0D8Y1E2"/>
<dbReference type="GO" id="GO:0004725">
    <property type="term" value="F:protein tyrosine phosphatase activity"/>
    <property type="evidence" value="ECO:0007669"/>
    <property type="project" value="InterPro"/>
</dbReference>
<organism evidence="3 4">
    <name type="scientific">Dictyocaulus viviparus</name>
    <name type="common">Bovine lungworm</name>
    <dbReference type="NCBI Taxonomy" id="29172"/>
    <lineage>
        <taxon>Eukaryota</taxon>
        <taxon>Metazoa</taxon>
        <taxon>Ecdysozoa</taxon>
        <taxon>Nematoda</taxon>
        <taxon>Chromadorea</taxon>
        <taxon>Rhabditida</taxon>
        <taxon>Rhabditina</taxon>
        <taxon>Rhabditomorpha</taxon>
        <taxon>Strongyloidea</taxon>
        <taxon>Metastrongylidae</taxon>
        <taxon>Dictyocaulus</taxon>
    </lineage>
</organism>
<dbReference type="PROSITE" id="PS00383">
    <property type="entry name" value="TYR_PHOSPHATASE_1"/>
    <property type="match status" value="1"/>
</dbReference>
<name>A0A0D8Y1E2_DICVI</name>
<dbReference type="PROSITE" id="PS50056">
    <property type="entry name" value="TYR_PHOSPHATASE_2"/>
    <property type="match status" value="1"/>
</dbReference>
<dbReference type="PANTHER" id="PTHR46163">
    <property type="entry name" value="TYROSINE-PROTEIN PHOSPHATASE-RELATED"/>
    <property type="match status" value="1"/>
</dbReference>
<dbReference type="OrthoDB" id="10253954at2759"/>
<sequence length="217" mass="25436">MKVKREGAKKAEQIVMEDVGCLDESRVKLQDCSEDDDYIHANYVSTPSSSRRFICTQAPLEKTCRDFWLMCLQERVEFIVMLCNFFEKKLKTRHIHWIDWPDRGVPPPDTAIIQLLEIIRNTQYPIVVHCSAGVGRTGSLVLIQYILESLSLHEPIEDCARILLKIRAQRANTIQTDQQYLFVHQVLLNYFSENQLLDSAWKPHLDRFTSEYRKFVF</sequence>
<evidence type="ECO:0000313" key="4">
    <source>
        <dbReference type="Proteomes" id="UP000053766"/>
    </source>
</evidence>
<reference evidence="4" key="2">
    <citation type="journal article" date="2016" name="Sci. Rep.">
        <title>Dictyocaulus viviparus genome, variome and transcriptome elucidate lungworm biology and support future intervention.</title>
        <authorList>
            <person name="McNulty S.N."/>
            <person name="Strube C."/>
            <person name="Rosa B.A."/>
            <person name="Martin J.C."/>
            <person name="Tyagi R."/>
            <person name="Choi Y.J."/>
            <person name="Wang Q."/>
            <person name="Hallsworth Pepin K."/>
            <person name="Zhang X."/>
            <person name="Ozersky P."/>
            <person name="Wilson R.K."/>
            <person name="Sternberg P.W."/>
            <person name="Gasser R.B."/>
            <person name="Mitreva M."/>
        </authorList>
    </citation>
    <scope>NUCLEOTIDE SEQUENCE [LARGE SCALE GENOMIC DNA]</scope>
    <source>
        <strain evidence="4">HannoverDv2000</strain>
    </source>
</reference>
<evidence type="ECO:0000313" key="3">
    <source>
        <dbReference type="EMBL" id="KJH49859.1"/>
    </source>
</evidence>
<feature type="domain" description="Tyrosine-protein phosphatase" evidence="1">
    <location>
        <begin position="18"/>
        <end position="190"/>
    </location>
</feature>
<dbReference type="Gene3D" id="3.90.190.10">
    <property type="entry name" value="Protein tyrosine phosphatase superfamily"/>
    <property type="match status" value="2"/>
</dbReference>
<proteinExistence type="predicted"/>
<dbReference type="PROSITE" id="PS50055">
    <property type="entry name" value="TYR_PHOSPHATASE_PTP"/>
    <property type="match status" value="1"/>
</dbReference>
<gene>
    <name evidence="3" type="ORF">DICVIV_03970</name>
</gene>
<dbReference type="InterPro" id="IPR016130">
    <property type="entry name" value="Tyr_Pase_AS"/>
</dbReference>
<dbReference type="InterPro" id="IPR029021">
    <property type="entry name" value="Prot-tyrosine_phosphatase-like"/>
</dbReference>
<dbReference type="CDD" id="cd00047">
    <property type="entry name" value="PTPc"/>
    <property type="match status" value="1"/>
</dbReference>
<dbReference type="InterPro" id="IPR000387">
    <property type="entry name" value="Tyr_Pase_dom"/>
</dbReference>
<accession>A0A0D8Y1E2</accession>
<protein>
    <submittedName>
        <fullName evidence="3">Protein-tyrosine phosphatase</fullName>
    </submittedName>
</protein>
<dbReference type="InterPro" id="IPR000242">
    <property type="entry name" value="PTP_cat"/>
</dbReference>
<feature type="domain" description="Tyrosine specific protein phosphatases" evidence="2">
    <location>
        <begin position="110"/>
        <end position="181"/>
    </location>
</feature>